<sequence>MPTGLQGRAGWTPGRSRCRPRCRPRCRSIAPLPRKAGPGAGRAAGRGRAGPGVQSPGAGGVRGVPGLGLCRGAMGLAAARGWALSPLSPGPAERSRPYAVLQHQNLVLLGSILSALLLTIILMAICVYRPVRRR</sequence>
<keyword evidence="2" id="KW-1133">Transmembrane helix</keyword>
<dbReference type="AlphaFoldDB" id="A0A8C3EMK6"/>
<evidence type="ECO:0000313" key="3">
    <source>
        <dbReference type="Ensembl" id="ENSCMUP00000022704.2"/>
    </source>
</evidence>
<organism evidence="3 4">
    <name type="scientific">Corvus moneduloides</name>
    <name type="common">New Caledonian crow</name>
    <dbReference type="NCBI Taxonomy" id="1196302"/>
    <lineage>
        <taxon>Eukaryota</taxon>
        <taxon>Metazoa</taxon>
        <taxon>Chordata</taxon>
        <taxon>Craniata</taxon>
        <taxon>Vertebrata</taxon>
        <taxon>Euteleostomi</taxon>
        <taxon>Archelosauria</taxon>
        <taxon>Archosauria</taxon>
        <taxon>Dinosauria</taxon>
        <taxon>Saurischia</taxon>
        <taxon>Theropoda</taxon>
        <taxon>Coelurosauria</taxon>
        <taxon>Aves</taxon>
        <taxon>Neognathae</taxon>
        <taxon>Neoaves</taxon>
        <taxon>Telluraves</taxon>
        <taxon>Australaves</taxon>
        <taxon>Passeriformes</taxon>
        <taxon>Corvoidea</taxon>
        <taxon>Corvidae</taxon>
        <taxon>Corvus</taxon>
    </lineage>
</organism>
<reference evidence="4" key="1">
    <citation type="submission" date="2019-10" db="EMBL/GenBank/DDBJ databases">
        <title>Corvus moneduloides (New Caledonian crow) genome, bCorMon1, primary haplotype.</title>
        <authorList>
            <person name="Rutz C."/>
            <person name="Fungtammasan C."/>
            <person name="Mountcastle J."/>
            <person name="Formenti G."/>
            <person name="Chow W."/>
            <person name="Howe K."/>
            <person name="Steele M.P."/>
            <person name="Fernandes J."/>
            <person name="Gilbert M.T.P."/>
            <person name="Fedrigo O."/>
            <person name="Jarvis E.D."/>
            <person name="Gemmell N."/>
        </authorList>
    </citation>
    <scope>NUCLEOTIDE SEQUENCE [LARGE SCALE GENOMIC DNA]</scope>
</reference>
<feature type="compositionally biased region" description="Low complexity" evidence="1">
    <location>
        <begin position="27"/>
        <end position="37"/>
    </location>
</feature>
<protein>
    <submittedName>
        <fullName evidence="3">Uncharacterized protein</fullName>
    </submittedName>
</protein>
<dbReference type="Proteomes" id="UP000694553">
    <property type="component" value="Unassembled WGS sequence"/>
</dbReference>
<reference evidence="3" key="3">
    <citation type="submission" date="2025-09" db="UniProtKB">
        <authorList>
            <consortium name="Ensembl"/>
        </authorList>
    </citation>
    <scope>IDENTIFICATION</scope>
</reference>
<accession>A0A8C3EMK6</accession>
<proteinExistence type="predicted"/>
<keyword evidence="2" id="KW-0472">Membrane</keyword>
<keyword evidence="2" id="KW-0812">Transmembrane</keyword>
<accession>A0A8U7MZ31</accession>
<feature type="compositionally biased region" description="Basic residues" evidence="1">
    <location>
        <begin position="16"/>
        <end position="26"/>
    </location>
</feature>
<dbReference type="Ensembl" id="ENSCMUT00000024375.2">
    <property type="protein sequence ID" value="ENSCMUP00000022704.2"/>
    <property type="gene ID" value="ENSCMUG00000013942.2"/>
</dbReference>
<evidence type="ECO:0000256" key="2">
    <source>
        <dbReference type="SAM" id="Phobius"/>
    </source>
</evidence>
<keyword evidence="4" id="KW-1185">Reference proteome</keyword>
<evidence type="ECO:0000256" key="1">
    <source>
        <dbReference type="SAM" id="MobiDB-lite"/>
    </source>
</evidence>
<feature type="compositionally biased region" description="Gly residues" evidence="1">
    <location>
        <begin position="38"/>
        <end position="50"/>
    </location>
</feature>
<name>A0A8C3EMK6_CORMO</name>
<feature type="transmembrane region" description="Helical" evidence="2">
    <location>
        <begin position="106"/>
        <end position="128"/>
    </location>
</feature>
<evidence type="ECO:0000313" key="4">
    <source>
        <dbReference type="Proteomes" id="UP000694553"/>
    </source>
</evidence>
<feature type="region of interest" description="Disordered" evidence="1">
    <location>
        <begin position="1"/>
        <end position="59"/>
    </location>
</feature>
<dbReference type="OMA" id="CRPRCRS"/>
<reference evidence="3" key="2">
    <citation type="submission" date="2025-08" db="UniProtKB">
        <authorList>
            <consortium name="Ensembl"/>
        </authorList>
    </citation>
    <scope>IDENTIFICATION</scope>
</reference>